<evidence type="ECO:0000313" key="1">
    <source>
        <dbReference type="EMBL" id="VAV84070.1"/>
    </source>
</evidence>
<proteinExistence type="predicted"/>
<sequence>MGKAISKKIFTVVFSGIIFYLLCCGYADAGETGIKIKGSNERLVARDIDRGGDGFYTLKWCGNTGLIFRSENSKVGIIDIKTGERTSLNLRVGDSLLNCTLDGERFLYIDGESRGFAGKNKERYIADFAPRVGSWFDTAYDMYIYEIKTGKKVLVAGVQEDISYDALSPDGTKIFLEASHRLTANKDAIEWEVIPHAGSYNLTDTIWFPDSSGIVSYGRRYANILCIEFFGKDGWDRCFEQKDSMLELKVDRGGGIYYLEGHPLADKYFFNQCVIKDRKVSCKRMLDEYELVRSFDFMPGGDILFEDYDNDICVHRSTPEGRVTECVIGVRYGDHVYDGVSVVGVSPDGRWLAFDRYNKVKKPERKKIYWEFDLFLMELKDN</sequence>
<name>A0A3B0QRM5_9ZZZZ</name>
<reference evidence="1" key="1">
    <citation type="submission" date="2018-06" db="EMBL/GenBank/DDBJ databases">
        <authorList>
            <person name="Zhirakovskaya E."/>
        </authorList>
    </citation>
    <scope>NUCLEOTIDE SEQUENCE</scope>
</reference>
<accession>A0A3B0QRM5</accession>
<organism evidence="1">
    <name type="scientific">hydrothermal vent metagenome</name>
    <dbReference type="NCBI Taxonomy" id="652676"/>
    <lineage>
        <taxon>unclassified sequences</taxon>
        <taxon>metagenomes</taxon>
        <taxon>ecological metagenomes</taxon>
    </lineage>
</organism>
<dbReference type="AlphaFoldDB" id="A0A3B0QRM5"/>
<dbReference type="EMBL" id="UOEA01000060">
    <property type="protein sequence ID" value="VAV84070.1"/>
    <property type="molecule type" value="Genomic_DNA"/>
</dbReference>
<protein>
    <submittedName>
        <fullName evidence="1">Uncharacterized protein</fullName>
    </submittedName>
</protein>
<dbReference type="SUPFAM" id="SSF82171">
    <property type="entry name" value="DPP6 N-terminal domain-like"/>
    <property type="match status" value="1"/>
</dbReference>
<gene>
    <name evidence="1" type="ORF">MNBD_DELTA01-710</name>
</gene>